<evidence type="ECO:0000259" key="1">
    <source>
        <dbReference type="Pfam" id="PF13556"/>
    </source>
</evidence>
<dbReference type="InterPro" id="IPR051448">
    <property type="entry name" value="CdaR-like_regulators"/>
</dbReference>
<name>A0ABT4H3B3_PAEAL</name>
<dbReference type="RefSeq" id="WP_238555792.1">
    <property type="nucleotide sequence ID" value="NZ_JAMDNA010000045.1"/>
</dbReference>
<comment type="caution">
    <text evidence="2">The sequence shown here is derived from an EMBL/GenBank/DDBJ whole genome shotgun (WGS) entry which is preliminary data.</text>
</comment>
<gene>
    <name evidence="2" type="ORF">M5X12_23365</name>
</gene>
<dbReference type="Proteomes" id="UP001527181">
    <property type="component" value="Unassembled WGS sequence"/>
</dbReference>
<dbReference type="PANTHER" id="PTHR33744">
    <property type="entry name" value="CARBOHYDRATE DIACID REGULATOR"/>
    <property type="match status" value="1"/>
</dbReference>
<dbReference type="SUPFAM" id="SSF46689">
    <property type="entry name" value="Homeodomain-like"/>
    <property type="match status" value="1"/>
</dbReference>
<proteinExistence type="predicted"/>
<evidence type="ECO:0000313" key="3">
    <source>
        <dbReference type="Proteomes" id="UP001527181"/>
    </source>
</evidence>
<dbReference type="Pfam" id="PF13556">
    <property type="entry name" value="HTH_30"/>
    <property type="match status" value="1"/>
</dbReference>
<dbReference type="Gene3D" id="1.10.10.2840">
    <property type="entry name" value="PucR C-terminal helix-turn-helix domain"/>
    <property type="match status" value="1"/>
</dbReference>
<keyword evidence="3" id="KW-1185">Reference proteome</keyword>
<dbReference type="InterPro" id="IPR025736">
    <property type="entry name" value="PucR_C-HTH_dom"/>
</dbReference>
<protein>
    <submittedName>
        <fullName evidence="2">Helix-turn-helix domain-containing protein</fullName>
    </submittedName>
</protein>
<reference evidence="2 3" key="1">
    <citation type="submission" date="2022-05" db="EMBL/GenBank/DDBJ databases">
        <title>Genome Sequencing of Bee-Associated Microbes.</title>
        <authorList>
            <person name="Dunlap C."/>
        </authorList>
    </citation>
    <scope>NUCLEOTIDE SEQUENCE [LARGE SCALE GENOMIC DNA]</scope>
    <source>
        <strain evidence="2 3">NRRL B-04010</strain>
    </source>
</reference>
<dbReference type="InterPro" id="IPR009057">
    <property type="entry name" value="Homeodomain-like_sf"/>
</dbReference>
<sequence length="386" mass="44425">MEVIYAGRNGLRAMMDKQALQLQIERLTGMRLESLHIPTAQWEEWVSTAVEEKDNLPSSPLAMVKRDGQWFLLWKPGKTTTEVMKLDGSTLSAQDLQWLGLVLWMQHQSKPAMNSAHVTDEQQAYLISQWIIEHMKDGDTTAEIPDSFSWKTKMFTQSVPFLLVAEHAHRENPGYKHLYKLLKSYFGGDLILLPLSDKEWLILCPEQLIQVSEADEDVESKETMEEQLTSFCLGLYELLASEWVGDSQLSIGYPFAPVKGMPSVVSQLRETMYLGRTFHVTDNIHLPWELHLERLVNSIPDGVRKQFLQRVVTKADSFNDPETLSTLDTFFQHDCSVSETAKRLYIHRNTLLYRLDKIKHETGLDVRQFTDAVLVKLILLLYKVTK</sequence>
<feature type="domain" description="PucR C-terminal helix-turn-helix" evidence="1">
    <location>
        <begin position="324"/>
        <end position="380"/>
    </location>
</feature>
<organism evidence="2 3">
    <name type="scientific">Paenibacillus alvei</name>
    <name type="common">Bacillus alvei</name>
    <dbReference type="NCBI Taxonomy" id="44250"/>
    <lineage>
        <taxon>Bacteria</taxon>
        <taxon>Bacillati</taxon>
        <taxon>Bacillota</taxon>
        <taxon>Bacilli</taxon>
        <taxon>Bacillales</taxon>
        <taxon>Paenibacillaceae</taxon>
        <taxon>Paenibacillus</taxon>
    </lineage>
</organism>
<dbReference type="PANTHER" id="PTHR33744:SF16">
    <property type="entry name" value="CARBOHYDRATE DIACID REGULATOR"/>
    <property type="match status" value="1"/>
</dbReference>
<dbReference type="EMBL" id="JAMDNP010000056">
    <property type="protein sequence ID" value="MCY9763457.1"/>
    <property type="molecule type" value="Genomic_DNA"/>
</dbReference>
<accession>A0ABT4H3B3</accession>
<evidence type="ECO:0000313" key="2">
    <source>
        <dbReference type="EMBL" id="MCY9763457.1"/>
    </source>
</evidence>
<dbReference type="InterPro" id="IPR042070">
    <property type="entry name" value="PucR_C-HTH_sf"/>
</dbReference>